<dbReference type="AlphaFoldDB" id="Q17X75"/>
<dbReference type="Proteomes" id="UP000000775">
    <property type="component" value="Chromosome"/>
</dbReference>
<dbReference type="HOGENOM" id="CLU_3044041_0_0_7"/>
<reference evidence="2 3" key="1">
    <citation type="journal article" date="2006" name="PLoS Genet.">
        <title>Who ate whom? Adaptive Helicobacter genomic changes that accompanied a host jump from early humans to large felines.</title>
        <authorList>
            <person name="Eppinger M."/>
            <person name="Baar C."/>
            <person name="Linz B."/>
            <person name="Raddatz G."/>
            <person name="Lanz C."/>
            <person name="Keller H."/>
            <person name="Morelli G."/>
            <person name="Gressmann H."/>
            <person name="Achtman M."/>
            <person name="Schuster S.C."/>
        </authorList>
    </citation>
    <scope>NUCLEOTIDE SEQUENCE [LARGE SCALE GENOMIC DNA]</scope>
    <source>
        <strain evidence="2 3">Sheeba</strain>
    </source>
</reference>
<evidence type="ECO:0000256" key="1">
    <source>
        <dbReference type="SAM" id="Phobius"/>
    </source>
</evidence>
<dbReference type="InterPro" id="IPR010718">
    <property type="entry name" value="DUF1294"/>
</dbReference>
<evidence type="ECO:0000313" key="3">
    <source>
        <dbReference type="Proteomes" id="UP000000775"/>
    </source>
</evidence>
<dbReference type="eggNOG" id="COG3326">
    <property type="taxonomic scope" value="Bacteria"/>
</dbReference>
<accession>Q17X75</accession>
<gene>
    <name evidence="2" type="primary">fragment 1</name>
    <name evidence="2" type="ordered locus">Hac_0980</name>
</gene>
<dbReference type="EMBL" id="AM260522">
    <property type="protein sequence ID" value="CAJ99751.1"/>
    <property type="molecule type" value="Genomic_DNA"/>
</dbReference>
<name>Q17X75_HELAH</name>
<dbReference type="KEGG" id="hac:Hac_0980"/>
<keyword evidence="1" id="KW-1133">Transmembrane helix</keyword>
<evidence type="ECO:0000313" key="2">
    <source>
        <dbReference type="EMBL" id="CAJ99751.1"/>
    </source>
</evidence>
<keyword evidence="1" id="KW-0812">Transmembrane</keyword>
<dbReference type="Pfam" id="PF06961">
    <property type="entry name" value="DUF1294"/>
    <property type="match status" value="1"/>
</dbReference>
<keyword evidence="1" id="KW-0472">Membrane</keyword>
<organism evidence="2 3">
    <name type="scientific">Helicobacter acinonychis (strain Sheeba)</name>
    <dbReference type="NCBI Taxonomy" id="382638"/>
    <lineage>
        <taxon>Bacteria</taxon>
        <taxon>Pseudomonadati</taxon>
        <taxon>Campylobacterota</taxon>
        <taxon>Epsilonproteobacteria</taxon>
        <taxon>Campylobacterales</taxon>
        <taxon>Helicobacteraceae</taxon>
        <taxon>Helicobacter</taxon>
    </lineage>
</organism>
<feature type="transmembrane region" description="Helical" evidence="1">
    <location>
        <begin position="6"/>
        <end position="25"/>
    </location>
</feature>
<dbReference type="STRING" id="382638.Hac_0980"/>
<keyword evidence="3" id="KW-1185">Reference proteome</keyword>
<sequence length="54" mass="6167">MVRVEFFSIIYLVIINSLIFIIMAMDKNSAEQKMWCIPEKALWVLSILGGSVGF</sequence>
<protein>
    <submittedName>
        <fullName evidence="2">Uncharacterized protein</fullName>
    </submittedName>
</protein>
<proteinExistence type="predicted"/>